<dbReference type="InterPro" id="IPR043502">
    <property type="entry name" value="DNA/RNA_pol_sf"/>
</dbReference>
<dbReference type="PANTHER" id="PTHR47510">
    <property type="entry name" value="REVERSE TRANSCRIPTASE DOMAIN-CONTAINING PROTEIN"/>
    <property type="match status" value="1"/>
</dbReference>
<dbReference type="PANTHER" id="PTHR47510:SF3">
    <property type="entry name" value="ENDO_EXONUCLEASE_PHOSPHATASE DOMAIN-CONTAINING PROTEIN"/>
    <property type="match status" value="1"/>
</dbReference>
<dbReference type="GeneTree" id="ENSGT01120000271821"/>
<dbReference type="OMA" id="DCAMIVA"/>
<dbReference type="STRING" id="30732.ENSOMEP00000026581"/>
<keyword evidence="3" id="KW-1185">Reference proteome</keyword>
<sequence length="992" mass="111946">MMAARVGAAAHSSSSLWTFLCFLNILFKILFTCCSPLTELKRLYSRTDLLDIGFQWNLTITTDFHRAHNIPSEIARPAGSPWIVVGSGRRRRRRRERKQKRGYRAGPLAKLRKQPLKPPLPSLFLSNARSLTYKMDDLELQLQGNRYVRDCCALIITETWLHAQIPDASVQLAGRVLHRWDRNKDSGKDRGGGLCIYVHSGWCNNSTVTDTHCSADLEFMSIRCRPFFLPRELAVVIITAVYIPPDANVKTALSVLMEALNNHQRAYPHGVHIIAGDFNQANLKQVLPHLHQHVKCPTRGVNTLDHVYSNIKRAYRAIPLPHLGKSDHLSLLLTPAYTPLSRQTKPKRQTITTWPEDALPRLQACFEETQWEAFHHEDLGTFTDTVLSYIKYCVGTVTVEKNIWVSSNQKPWMTRQVRTLLKARDTAFRSGDRAQYCTARADLRRGIKAAKTEYKNRIEEQLNNPREVWQGIQTITNYRAHAASPVVSDPALAEELNSFFSRFVSHAQHPATPPQASAQATITPSTPPLTLEAAEVRRVLQTVNPRKATGPDGVPGKVLKACADQLAQVFTDIFNHSLEQAYIPACLKSATIIPIPKKTPATDLNDFRPIALTPVITKCFEKLVLKHIKACLPPSLDPHQFAYRPNRSTEDAVAITLHSALTHLEKQGSYVRMLFVDFSSAFNTIIPDILIPKLIDLGLPPSTCSWIKDFLVNRPQQVKLGQHLSSVRTLSIGSPQGCVLSPLLYSLYTSDCSPSHPENLIIKFADDTTVVGLITGGNETAYREEVRKLGEWSALNNLALNASKTKEIILDFRRNRGTHTLLELNGEQVEQVESFKFLGVHISANLSWETNTKALVKKAQQRLHFLRVLRRQRIHQKLLVTFYRSTIESLLTYTVSVWHSSCTVADRKRLQKVINTAQKIIGCSLPTMASIYTSRCLSRARNIKKDHTHPGHHLFKLLPSGRWYRAVPARTNRLRDSFFPKAVAVLNAHFQP</sequence>
<evidence type="ECO:0000313" key="3">
    <source>
        <dbReference type="Proteomes" id="UP000261560"/>
    </source>
</evidence>
<organism evidence="2 3">
    <name type="scientific">Oryzias melastigma</name>
    <name type="common">Marine medaka</name>
    <dbReference type="NCBI Taxonomy" id="30732"/>
    <lineage>
        <taxon>Eukaryota</taxon>
        <taxon>Metazoa</taxon>
        <taxon>Chordata</taxon>
        <taxon>Craniata</taxon>
        <taxon>Vertebrata</taxon>
        <taxon>Euteleostomi</taxon>
        <taxon>Actinopterygii</taxon>
        <taxon>Neopterygii</taxon>
        <taxon>Teleostei</taxon>
        <taxon>Neoteleostei</taxon>
        <taxon>Acanthomorphata</taxon>
        <taxon>Ovalentaria</taxon>
        <taxon>Atherinomorphae</taxon>
        <taxon>Beloniformes</taxon>
        <taxon>Adrianichthyidae</taxon>
        <taxon>Oryziinae</taxon>
        <taxon>Oryzias</taxon>
    </lineage>
</organism>
<reference evidence="2" key="2">
    <citation type="submission" date="2025-09" db="UniProtKB">
        <authorList>
            <consortium name="Ensembl"/>
        </authorList>
    </citation>
    <scope>IDENTIFICATION</scope>
</reference>
<feature type="domain" description="Reverse transcriptase" evidence="1">
    <location>
        <begin position="576"/>
        <end position="842"/>
    </location>
</feature>
<dbReference type="GO" id="GO:0016706">
    <property type="term" value="F:2-oxoglutarate-dependent dioxygenase activity"/>
    <property type="evidence" value="ECO:0007669"/>
    <property type="project" value="InterPro"/>
</dbReference>
<dbReference type="AlphaFoldDB" id="A0A3B3D9M1"/>
<dbReference type="InterPro" id="IPR015095">
    <property type="entry name" value="AlkB_hom8_N"/>
</dbReference>
<dbReference type="PaxDb" id="30732-ENSOMEP00000026581"/>
<dbReference type="Pfam" id="PF00078">
    <property type="entry name" value="RVT_1"/>
    <property type="match status" value="1"/>
</dbReference>
<name>A0A3B3D9M1_ORYME</name>
<protein>
    <recommendedName>
        <fullName evidence="1">Reverse transcriptase domain-containing protein</fullName>
    </recommendedName>
</protein>
<evidence type="ECO:0000259" key="1">
    <source>
        <dbReference type="PROSITE" id="PS50878"/>
    </source>
</evidence>
<dbReference type="GO" id="GO:0008168">
    <property type="term" value="F:methyltransferase activity"/>
    <property type="evidence" value="ECO:0007669"/>
    <property type="project" value="InterPro"/>
</dbReference>
<dbReference type="Ensembl" id="ENSOMET00000004178.1">
    <property type="protein sequence ID" value="ENSOMEP00000026581.1"/>
    <property type="gene ID" value="ENSOMEG00000000840.1"/>
</dbReference>
<dbReference type="Proteomes" id="UP000261560">
    <property type="component" value="Unplaced"/>
</dbReference>
<dbReference type="Gene3D" id="3.60.10.10">
    <property type="entry name" value="Endonuclease/exonuclease/phosphatase"/>
    <property type="match status" value="1"/>
</dbReference>
<dbReference type="Pfam" id="PF09004">
    <property type="entry name" value="ALKBH8_N"/>
    <property type="match status" value="1"/>
</dbReference>
<evidence type="ECO:0000313" key="2">
    <source>
        <dbReference type="Ensembl" id="ENSOMEP00000026581.1"/>
    </source>
</evidence>
<dbReference type="SUPFAM" id="SSF56672">
    <property type="entry name" value="DNA/RNA polymerases"/>
    <property type="match status" value="1"/>
</dbReference>
<dbReference type="InterPro" id="IPR036691">
    <property type="entry name" value="Endo/exonu/phosph_ase_sf"/>
</dbReference>
<dbReference type="SUPFAM" id="SSF56219">
    <property type="entry name" value="DNase I-like"/>
    <property type="match status" value="1"/>
</dbReference>
<dbReference type="InterPro" id="IPR000477">
    <property type="entry name" value="RT_dom"/>
</dbReference>
<dbReference type="CDD" id="cd01650">
    <property type="entry name" value="RT_nLTR_like"/>
    <property type="match status" value="1"/>
</dbReference>
<dbReference type="PROSITE" id="PS50878">
    <property type="entry name" value="RT_POL"/>
    <property type="match status" value="1"/>
</dbReference>
<accession>A0A3B3D9M1</accession>
<reference evidence="2" key="1">
    <citation type="submission" date="2025-08" db="UniProtKB">
        <authorList>
            <consortium name="Ensembl"/>
        </authorList>
    </citation>
    <scope>IDENTIFICATION</scope>
</reference>
<proteinExistence type="predicted"/>